<gene>
    <name evidence="1" type="ORF">DL346_18295</name>
</gene>
<proteinExistence type="predicted"/>
<comment type="caution">
    <text evidence="1">The sequence shown here is derived from an EMBL/GenBank/DDBJ whole genome shotgun (WGS) entry which is preliminary data.</text>
</comment>
<dbReference type="Proteomes" id="UP000249260">
    <property type="component" value="Unassembled WGS sequence"/>
</dbReference>
<reference evidence="1 2" key="1">
    <citation type="submission" date="2018-06" db="EMBL/GenBank/DDBJ databases">
        <title>Paenibacillus montanisoli sp. nov., isolated from mountain area soil.</title>
        <authorList>
            <person name="Wu M."/>
        </authorList>
    </citation>
    <scope>NUCLEOTIDE SEQUENCE [LARGE SCALE GENOMIC DNA]</scope>
    <source>
        <strain evidence="1 2">RA17</strain>
    </source>
</reference>
<protein>
    <submittedName>
        <fullName evidence="1">Uncharacterized protein</fullName>
    </submittedName>
</protein>
<evidence type="ECO:0000313" key="1">
    <source>
        <dbReference type="EMBL" id="RAP75323.1"/>
    </source>
</evidence>
<evidence type="ECO:0000313" key="2">
    <source>
        <dbReference type="Proteomes" id="UP000249260"/>
    </source>
</evidence>
<sequence>MASARVKPKLYIPSSGKVIRTTVPKTMNDGSTSGPIFSRLTVVWVAQNGVPFNTTGFFAQLIRNNQVVSTAAFDRFGVVRFNNIPTLTNVSFTIRTFNSFGILFRTRFIPAGVETFAIIG</sequence>
<dbReference type="EMBL" id="QLUW01000003">
    <property type="protein sequence ID" value="RAP75323.1"/>
    <property type="molecule type" value="Genomic_DNA"/>
</dbReference>
<name>A0A328U0N5_9BACL</name>
<dbReference type="OrthoDB" id="2678943at2"/>
<dbReference type="AlphaFoldDB" id="A0A328U0N5"/>
<organism evidence="1 2">
    <name type="scientific">Paenibacillus montanisoli</name>
    <dbReference type="NCBI Taxonomy" id="2081970"/>
    <lineage>
        <taxon>Bacteria</taxon>
        <taxon>Bacillati</taxon>
        <taxon>Bacillota</taxon>
        <taxon>Bacilli</taxon>
        <taxon>Bacillales</taxon>
        <taxon>Paenibacillaceae</taxon>
        <taxon>Paenibacillus</taxon>
    </lineage>
</organism>
<keyword evidence="2" id="KW-1185">Reference proteome</keyword>
<accession>A0A328U0N5</accession>
<dbReference type="RefSeq" id="WP_112883588.1">
    <property type="nucleotide sequence ID" value="NZ_QLUW01000003.1"/>
</dbReference>